<name>A0A9R1VG81_LACSA</name>
<keyword evidence="2" id="KW-1185">Reference proteome</keyword>
<accession>A0A9R1VG81</accession>
<protein>
    <recommendedName>
        <fullName evidence="3">MULE transposase domain-containing protein</fullName>
    </recommendedName>
</protein>
<organism evidence="1 2">
    <name type="scientific">Lactuca sativa</name>
    <name type="common">Garden lettuce</name>
    <dbReference type="NCBI Taxonomy" id="4236"/>
    <lineage>
        <taxon>Eukaryota</taxon>
        <taxon>Viridiplantae</taxon>
        <taxon>Streptophyta</taxon>
        <taxon>Embryophyta</taxon>
        <taxon>Tracheophyta</taxon>
        <taxon>Spermatophyta</taxon>
        <taxon>Magnoliopsida</taxon>
        <taxon>eudicotyledons</taxon>
        <taxon>Gunneridae</taxon>
        <taxon>Pentapetalae</taxon>
        <taxon>asterids</taxon>
        <taxon>campanulids</taxon>
        <taxon>Asterales</taxon>
        <taxon>Asteraceae</taxon>
        <taxon>Cichorioideae</taxon>
        <taxon>Cichorieae</taxon>
        <taxon>Lactucinae</taxon>
        <taxon>Lactuca</taxon>
    </lineage>
</organism>
<dbReference type="AlphaFoldDB" id="A0A9R1VG81"/>
<dbReference type="PANTHER" id="PTHR31973:SF190">
    <property type="entry name" value="MULE TRANSPOSASE DOMAIN-CONTAINING PROTEIN"/>
    <property type="match status" value="1"/>
</dbReference>
<evidence type="ECO:0000313" key="1">
    <source>
        <dbReference type="EMBL" id="KAJ0204147.1"/>
    </source>
</evidence>
<dbReference type="PANTHER" id="PTHR31973">
    <property type="entry name" value="POLYPROTEIN, PUTATIVE-RELATED"/>
    <property type="match status" value="1"/>
</dbReference>
<evidence type="ECO:0008006" key="3">
    <source>
        <dbReference type="Google" id="ProtNLM"/>
    </source>
</evidence>
<proteinExistence type="predicted"/>
<gene>
    <name evidence="1" type="ORF">LSAT_V11C500243430</name>
</gene>
<evidence type="ECO:0000313" key="2">
    <source>
        <dbReference type="Proteomes" id="UP000235145"/>
    </source>
</evidence>
<dbReference type="Proteomes" id="UP000235145">
    <property type="component" value="Unassembled WGS sequence"/>
</dbReference>
<comment type="caution">
    <text evidence="1">The sequence shown here is derived from an EMBL/GenBank/DDBJ whole genome shotgun (WGS) entry which is preliminary data.</text>
</comment>
<sequence>MGFFLSLGQMKNKFRLLKHSRFSFFFANKDRGLGREVFTINIKDESILGKRYGKKFVMVIVKSNKNPGTTMKIDVKPEPKLCSETRIFKRPLKEGFKKGLRDFLGYNGTCNSNNGIYPIAYAIVEMENINSWTWFLEHLGDDLDFIY</sequence>
<reference evidence="1 2" key="1">
    <citation type="journal article" date="2017" name="Nat. Commun.">
        <title>Genome assembly with in vitro proximity ligation data and whole-genome triplication in lettuce.</title>
        <authorList>
            <person name="Reyes-Chin-Wo S."/>
            <person name="Wang Z."/>
            <person name="Yang X."/>
            <person name="Kozik A."/>
            <person name="Arikit S."/>
            <person name="Song C."/>
            <person name="Xia L."/>
            <person name="Froenicke L."/>
            <person name="Lavelle D.O."/>
            <person name="Truco M.J."/>
            <person name="Xia R."/>
            <person name="Zhu S."/>
            <person name="Xu C."/>
            <person name="Xu H."/>
            <person name="Xu X."/>
            <person name="Cox K."/>
            <person name="Korf I."/>
            <person name="Meyers B.C."/>
            <person name="Michelmore R.W."/>
        </authorList>
    </citation>
    <scope>NUCLEOTIDE SEQUENCE [LARGE SCALE GENOMIC DNA]</scope>
    <source>
        <strain evidence="2">cv. Salinas</strain>
        <tissue evidence="1">Seedlings</tissue>
    </source>
</reference>
<dbReference type="EMBL" id="NBSK02000005">
    <property type="protein sequence ID" value="KAJ0204147.1"/>
    <property type="molecule type" value="Genomic_DNA"/>
</dbReference>